<name>A0AAU8JF52_9CYAN</name>
<gene>
    <name evidence="2" type="ORF">ABWT76_000122</name>
</gene>
<accession>A0AAU8JF52</accession>
<keyword evidence="1" id="KW-0175">Coiled coil</keyword>
<evidence type="ECO:0000313" key="2">
    <source>
        <dbReference type="EMBL" id="XCM37368.1"/>
    </source>
</evidence>
<feature type="coiled-coil region" evidence="1">
    <location>
        <begin position="27"/>
        <end position="65"/>
    </location>
</feature>
<dbReference type="RefSeq" id="WP_054467802.1">
    <property type="nucleotide sequence ID" value="NZ_CP159837.1"/>
</dbReference>
<dbReference type="EMBL" id="CP159837">
    <property type="protein sequence ID" value="XCM37368.1"/>
    <property type="molecule type" value="Genomic_DNA"/>
</dbReference>
<protein>
    <submittedName>
        <fullName evidence="2">TIGR04376 family protein</fullName>
    </submittedName>
</protein>
<reference evidence="2" key="1">
    <citation type="submission" date="2024-07" db="EMBL/GenBank/DDBJ databases">
        <authorList>
            <person name="Kim Y.J."/>
            <person name="Jeong J.Y."/>
        </authorList>
    </citation>
    <scope>NUCLEOTIDE SEQUENCE</scope>
    <source>
        <strain evidence="2">GIHE-MW2</strain>
    </source>
</reference>
<dbReference type="InterPro" id="IPR030816">
    <property type="entry name" value="CHP04376"/>
</dbReference>
<proteinExistence type="predicted"/>
<dbReference type="NCBIfam" id="TIGR04376">
    <property type="entry name" value="TIGR04376 family protein"/>
    <property type="match status" value="1"/>
</dbReference>
<evidence type="ECO:0000256" key="1">
    <source>
        <dbReference type="SAM" id="Coils"/>
    </source>
</evidence>
<dbReference type="AlphaFoldDB" id="A0AAU8JF52"/>
<sequence>MSLFDDVSRFFEDKLDEFLRNHPHLELQAIEEQLREQEDDTLRLIRDAQNKEKQLQEQILSTAQDIQRWHERVNKAKASGRQDLAQAAQEREADLLRQGNQLWGKMQAAKEQIEKGKELYRKIHGQRLEVQKKATEVKAATSDTTSPTVDTKIWTQNYKFNDNSSADPLEDTFRRWEMDQELDHMKRNIGR</sequence>
<organism evidence="2">
    <name type="scientific">Planktothricoides raciborskii GIHE-MW2</name>
    <dbReference type="NCBI Taxonomy" id="2792601"/>
    <lineage>
        <taxon>Bacteria</taxon>
        <taxon>Bacillati</taxon>
        <taxon>Cyanobacteriota</taxon>
        <taxon>Cyanophyceae</taxon>
        <taxon>Oscillatoriophycideae</taxon>
        <taxon>Oscillatoriales</taxon>
        <taxon>Oscillatoriaceae</taxon>
        <taxon>Planktothricoides</taxon>
    </lineage>
</organism>